<comment type="catalytic activity">
    <reaction evidence="1">
        <text>S-ubiquitinyl-[E2 ubiquitin-conjugating enzyme]-L-cysteine + [acceptor protein]-L-lysine = [E2 ubiquitin-conjugating enzyme]-L-cysteine + N(6)-ubiquitinyl-[acceptor protein]-L-lysine.</text>
        <dbReference type="EC" id="2.3.2.27"/>
    </reaction>
</comment>
<evidence type="ECO:0000256" key="7">
    <source>
        <dbReference type="ARBA" id="ARBA00022729"/>
    </source>
</evidence>
<keyword evidence="11" id="KW-0472">Membrane</keyword>
<evidence type="ECO:0000256" key="2">
    <source>
        <dbReference type="ARBA" id="ARBA00004906"/>
    </source>
</evidence>
<dbReference type="GO" id="GO:1902532">
    <property type="term" value="P:negative regulation of intracellular signal transduction"/>
    <property type="evidence" value="ECO:0007669"/>
    <property type="project" value="UniProtKB-ARBA"/>
</dbReference>
<dbReference type="SMART" id="SM00184">
    <property type="entry name" value="RING"/>
    <property type="match status" value="1"/>
</dbReference>
<keyword evidence="10" id="KW-1133">Transmembrane helix</keyword>
<dbReference type="InterPro" id="IPR051653">
    <property type="entry name" value="E3_ligase_sorting_rcpt"/>
</dbReference>
<evidence type="ECO:0000313" key="17">
    <source>
        <dbReference type="Proteomes" id="UP001652580"/>
    </source>
</evidence>
<evidence type="ECO:0000256" key="9">
    <source>
        <dbReference type="ARBA" id="ARBA00022833"/>
    </source>
</evidence>
<evidence type="ECO:0000256" key="15">
    <source>
        <dbReference type="SAM" id="MobiDB-lite"/>
    </source>
</evidence>
<keyword evidence="7" id="KW-0732">Signal</keyword>
<gene>
    <name evidence="18" type="primary">ZNRF4</name>
</gene>
<dbReference type="Proteomes" id="UP001652580">
    <property type="component" value="Chromosome 2"/>
</dbReference>
<feature type="region of interest" description="Disordered" evidence="15">
    <location>
        <begin position="397"/>
        <end position="422"/>
    </location>
</feature>
<dbReference type="InterPro" id="IPR013083">
    <property type="entry name" value="Znf_RING/FYVE/PHD"/>
</dbReference>
<dbReference type="Gene3D" id="3.50.30.30">
    <property type="match status" value="1"/>
</dbReference>
<dbReference type="Pfam" id="PF13639">
    <property type="entry name" value="zf-RING_2"/>
    <property type="match status" value="1"/>
</dbReference>
<dbReference type="SUPFAM" id="SSF57850">
    <property type="entry name" value="RING/U-box"/>
    <property type="match status" value="1"/>
</dbReference>
<evidence type="ECO:0000256" key="13">
    <source>
        <dbReference type="ARBA" id="ARBA00046288"/>
    </source>
</evidence>
<dbReference type="Gene3D" id="3.30.40.10">
    <property type="entry name" value="Zinc/RING finger domain, C3HC4 (zinc finger)"/>
    <property type="match status" value="1"/>
</dbReference>
<dbReference type="InterPro" id="IPR046450">
    <property type="entry name" value="PA_dom_sf"/>
</dbReference>
<dbReference type="GO" id="GO:0008270">
    <property type="term" value="F:zinc ion binding"/>
    <property type="evidence" value="ECO:0007669"/>
    <property type="project" value="UniProtKB-KW"/>
</dbReference>
<evidence type="ECO:0000256" key="10">
    <source>
        <dbReference type="ARBA" id="ARBA00022989"/>
    </source>
</evidence>
<feature type="domain" description="RING-type" evidence="16">
    <location>
        <begin position="351"/>
        <end position="394"/>
    </location>
</feature>
<dbReference type="STRING" id="310752.A0A383Z2C4"/>
<dbReference type="GeneID" id="103014877"/>
<dbReference type="InterPro" id="IPR003137">
    <property type="entry name" value="PA_domain"/>
</dbReference>
<evidence type="ECO:0000256" key="5">
    <source>
        <dbReference type="ARBA" id="ARBA00022692"/>
    </source>
</evidence>
<keyword evidence="6" id="KW-0479">Metal-binding</keyword>
<dbReference type="CDD" id="cd02123">
    <property type="entry name" value="PA_C_RZF_like"/>
    <property type="match status" value="1"/>
</dbReference>
<comment type="subcellular location">
    <subcellularLocation>
        <location evidence="13">Endomembrane system</location>
        <topology evidence="13">Single-pass type I membrane protein</topology>
    </subcellularLocation>
</comment>
<dbReference type="InterPro" id="IPR001841">
    <property type="entry name" value="Znf_RING"/>
</dbReference>
<protein>
    <recommendedName>
        <fullName evidence="3">RING-type E3 ubiquitin transferase</fullName>
        <ecNumber evidence="3">2.3.2.27</ecNumber>
    </recommendedName>
</protein>
<evidence type="ECO:0000256" key="6">
    <source>
        <dbReference type="ARBA" id="ARBA00022723"/>
    </source>
</evidence>
<feature type="compositionally biased region" description="Polar residues" evidence="15">
    <location>
        <begin position="397"/>
        <end position="409"/>
    </location>
</feature>
<keyword evidence="17" id="KW-1185">Reference proteome</keyword>
<proteinExistence type="predicted"/>
<organism evidence="17 18">
    <name type="scientific">Balaenoptera acutorostrata</name>
    <name type="common">Common minke whale</name>
    <name type="synonym">Balaena rostrata</name>
    <dbReference type="NCBI Taxonomy" id="9767"/>
    <lineage>
        <taxon>Eukaryota</taxon>
        <taxon>Metazoa</taxon>
        <taxon>Chordata</taxon>
        <taxon>Craniata</taxon>
        <taxon>Vertebrata</taxon>
        <taxon>Euteleostomi</taxon>
        <taxon>Mammalia</taxon>
        <taxon>Eutheria</taxon>
        <taxon>Laurasiatheria</taxon>
        <taxon>Artiodactyla</taxon>
        <taxon>Whippomorpha</taxon>
        <taxon>Cetacea</taxon>
        <taxon>Mysticeti</taxon>
        <taxon>Balaenopteridae</taxon>
        <taxon>Balaenoptera</taxon>
    </lineage>
</organism>
<dbReference type="PROSITE" id="PS50089">
    <property type="entry name" value="ZF_RING_2"/>
    <property type="match status" value="1"/>
</dbReference>
<dbReference type="InterPro" id="IPR044744">
    <property type="entry name" value="ZNRF4/RNF13/RNF167_PA"/>
</dbReference>
<evidence type="ECO:0000256" key="8">
    <source>
        <dbReference type="ARBA" id="ARBA00022771"/>
    </source>
</evidence>
<name>A0A383Z2C4_BALAC</name>
<reference evidence="18" key="2">
    <citation type="submission" date="2025-08" db="UniProtKB">
        <authorList>
            <consortium name="RefSeq"/>
        </authorList>
    </citation>
    <scope>IDENTIFICATION</scope>
</reference>
<dbReference type="EC" id="2.3.2.27" evidence="3"/>
<dbReference type="GO" id="GO:0061630">
    <property type="term" value="F:ubiquitin protein ligase activity"/>
    <property type="evidence" value="ECO:0007669"/>
    <property type="project" value="UniProtKB-EC"/>
</dbReference>
<dbReference type="KEGG" id="bacu:103014877"/>
<evidence type="ECO:0000256" key="14">
    <source>
        <dbReference type="PROSITE-ProRule" id="PRU00175"/>
    </source>
</evidence>
<evidence type="ECO:0000313" key="18">
    <source>
        <dbReference type="RefSeq" id="XP_007169305.2"/>
    </source>
</evidence>
<dbReference type="GO" id="GO:0005789">
    <property type="term" value="C:endoplasmic reticulum membrane"/>
    <property type="evidence" value="ECO:0007669"/>
    <property type="project" value="UniProtKB-SubCell"/>
</dbReference>
<dbReference type="PANTHER" id="PTHR47168:SF1">
    <property type="entry name" value="OS02G0798600 PROTEIN"/>
    <property type="match status" value="1"/>
</dbReference>
<dbReference type="SUPFAM" id="SSF52025">
    <property type="entry name" value="PA domain"/>
    <property type="match status" value="1"/>
</dbReference>
<evidence type="ECO:0000256" key="4">
    <source>
        <dbReference type="ARBA" id="ARBA00022679"/>
    </source>
</evidence>
<keyword evidence="4" id="KW-0808">Transferase</keyword>
<dbReference type="CTD" id="148066"/>
<keyword evidence="8 14" id="KW-0863">Zinc-finger</keyword>
<reference evidence="17" key="1">
    <citation type="submission" date="2025-05" db="UniProtKB">
        <authorList>
            <consortium name="RefSeq"/>
        </authorList>
    </citation>
    <scope>NUCLEOTIDE SEQUENCE [LARGE SCALE GENOMIC DNA]</scope>
</reference>
<keyword evidence="12" id="KW-0325">Glycoprotein</keyword>
<evidence type="ECO:0000256" key="1">
    <source>
        <dbReference type="ARBA" id="ARBA00000900"/>
    </source>
</evidence>
<dbReference type="PANTHER" id="PTHR47168">
    <property type="entry name" value="RING ZINC FINGER DOMAIN SUPERFAMILY PROTEIN-RELATED"/>
    <property type="match status" value="1"/>
</dbReference>
<dbReference type="Pfam" id="PF02225">
    <property type="entry name" value="PA"/>
    <property type="match status" value="1"/>
</dbReference>
<dbReference type="GO" id="GO:0006511">
    <property type="term" value="P:ubiquitin-dependent protein catabolic process"/>
    <property type="evidence" value="ECO:0007669"/>
    <property type="project" value="UniProtKB-ARBA"/>
</dbReference>
<dbReference type="AlphaFoldDB" id="A0A383Z2C4"/>
<dbReference type="FunCoup" id="A0A383Z2C4">
    <property type="interactions" value="94"/>
</dbReference>
<dbReference type="InParanoid" id="A0A383Z2C4"/>
<keyword evidence="5" id="KW-0812">Transmembrane</keyword>
<sequence>MTLAECEYEGWIQATGWWGGSCQPTLWHLWALRGPGAGDALSLPEVFAKVAQPPRATQVPAALSLPLSHPFKVHSHPGHGPPGRSWRCLEASCLWSPGGPSSTPQPEKEGLAMGQPWPVLALRAVRVSLTLLGLLVPTQAVVRAVLDGNSSTVDFADLPALFGVPLAPEGVRGYLMEARPANACHPIEGPRPGNGSLGAVVLIRRYNCTFDLKVLHAQRAGFQAAIVYNVRSDDLVLMVHVYEDLRRQITIPSVFVGEATSQDLRVIVRCDTLAHVLLLPDHPPCPDLDCHPMLAISWALGCTLTLLTTAFFVLRCLWNWLWAWWARGPVVKARASQRAQVSTFTRLNDLCPICLDEYEEGDQLKILPCSHIYHCKCIDPWFSQAARRSCPVCKQSVASTEDGSDSTVGSYGDEEDPSLPGHHPPIWAIQTWLRSRRLELLTRANAPRRWSATSVGAAEANTFLEGPPEPL</sequence>
<dbReference type="RefSeq" id="XP_007169305.2">
    <property type="nucleotide sequence ID" value="XM_007169243.2"/>
</dbReference>
<comment type="pathway">
    <text evidence="2">Protein modification; protein ubiquitination.</text>
</comment>
<evidence type="ECO:0000256" key="11">
    <source>
        <dbReference type="ARBA" id="ARBA00023136"/>
    </source>
</evidence>
<evidence type="ECO:0000256" key="3">
    <source>
        <dbReference type="ARBA" id="ARBA00012483"/>
    </source>
</evidence>
<accession>A0A383Z2C4</accession>
<evidence type="ECO:0000256" key="12">
    <source>
        <dbReference type="ARBA" id="ARBA00023180"/>
    </source>
</evidence>
<keyword evidence="9" id="KW-0862">Zinc</keyword>
<evidence type="ECO:0000259" key="16">
    <source>
        <dbReference type="PROSITE" id="PS50089"/>
    </source>
</evidence>